<dbReference type="PANTHER" id="PTHR30349:SF41">
    <property type="entry name" value="INTEGRASE_RECOMBINASE PROTEIN MJ0367-RELATED"/>
    <property type="match status" value="1"/>
</dbReference>
<reference evidence="7" key="1">
    <citation type="submission" date="2021-05" db="EMBL/GenBank/DDBJ databases">
        <authorList>
            <person name="Pietrasiak N."/>
            <person name="Ward R."/>
            <person name="Stajich J.E."/>
            <person name="Kurbessoian T."/>
        </authorList>
    </citation>
    <scope>NUCLEOTIDE SEQUENCE</scope>
    <source>
        <strain evidence="7">UHER 2000/2452</strain>
    </source>
</reference>
<dbReference type="AlphaFoldDB" id="A0A951QEG6"/>
<dbReference type="PANTHER" id="PTHR30349">
    <property type="entry name" value="PHAGE INTEGRASE-RELATED"/>
    <property type="match status" value="1"/>
</dbReference>
<organism evidence="7 8">
    <name type="scientific">Drouetiella hepatica Uher 2000/2452</name>
    <dbReference type="NCBI Taxonomy" id="904376"/>
    <lineage>
        <taxon>Bacteria</taxon>
        <taxon>Bacillati</taxon>
        <taxon>Cyanobacteriota</taxon>
        <taxon>Cyanophyceae</taxon>
        <taxon>Oculatellales</taxon>
        <taxon>Oculatellaceae</taxon>
        <taxon>Drouetiella</taxon>
    </lineage>
</organism>
<feature type="domain" description="Core-binding (CB)" evidence="6">
    <location>
        <begin position="80"/>
        <end position="160"/>
    </location>
</feature>
<dbReference type="InterPro" id="IPR011010">
    <property type="entry name" value="DNA_brk_join_enz"/>
</dbReference>
<dbReference type="InterPro" id="IPR002104">
    <property type="entry name" value="Integrase_catalytic"/>
</dbReference>
<dbReference type="GO" id="GO:0015074">
    <property type="term" value="P:DNA integration"/>
    <property type="evidence" value="ECO:0007669"/>
    <property type="project" value="InterPro"/>
</dbReference>
<dbReference type="InterPro" id="IPR010998">
    <property type="entry name" value="Integrase_recombinase_N"/>
</dbReference>
<dbReference type="Proteomes" id="UP000757435">
    <property type="component" value="Unassembled WGS sequence"/>
</dbReference>
<dbReference type="InterPro" id="IPR022000">
    <property type="entry name" value="Min27-like_integrase_DNA_bind"/>
</dbReference>
<gene>
    <name evidence="7" type="ORF">KME15_20430</name>
</gene>
<evidence type="ECO:0000313" key="7">
    <source>
        <dbReference type="EMBL" id="MBW4661049.1"/>
    </source>
</evidence>
<accession>A0A951QEG6</accession>
<dbReference type="GO" id="GO:0003677">
    <property type="term" value="F:DNA binding"/>
    <property type="evidence" value="ECO:0007669"/>
    <property type="project" value="UniProtKB-UniRule"/>
</dbReference>
<dbReference type="EMBL" id="JAHHHD010000029">
    <property type="protein sequence ID" value="MBW4661049.1"/>
    <property type="molecule type" value="Genomic_DNA"/>
</dbReference>
<evidence type="ECO:0000256" key="1">
    <source>
        <dbReference type="ARBA" id="ARBA00008857"/>
    </source>
</evidence>
<sequence>MGKKSQHGTVAISPYKDRLRLRWSYQGNRYCLSLELPDTQVNRVVARGKASIIEGDLVTGNFDKTLTKYRPQQQQASSNLSIAELLRRFTEYKRRNLYARSLDKFKALHKPITEFFSGKSAASIDEESADNFRIFLAQRLSPATQRERLTTLSACWKWGLKQKLVTQNPWTESLKRVKVPPSQKPKPFTSQEIQAILTEFRGDRYYAHYADFVEFLLSTGCRIGEAIALRWGHLEDDCSKVWIGESISRGGIRKTTKTNRARRFRLTPRLRQMLLDRCPVNCLADALVFPAPKGGVIDDHRFCNRAWQKIIAKAGVKHRHPYNCRHTFISHALARGIAPMTIAEMVGHDPEVLFKHYAADIQGGLQLPDILDDPM</sequence>
<dbReference type="InterPro" id="IPR013762">
    <property type="entry name" value="Integrase-like_cat_sf"/>
</dbReference>
<evidence type="ECO:0000259" key="5">
    <source>
        <dbReference type="PROSITE" id="PS51898"/>
    </source>
</evidence>
<dbReference type="Gene3D" id="1.10.443.10">
    <property type="entry name" value="Intergrase catalytic core"/>
    <property type="match status" value="1"/>
</dbReference>
<dbReference type="GO" id="GO:0006310">
    <property type="term" value="P:DNA recombination"/>
    <property type="evidence" value="ECO:0007669"/>
    <property type="project" value="UniProtKB-KW"/>
</dbReference>
<dbReference type="SUPFAM" id="SSF56349">
    <property type="entry name" value="DNA breaking-rejoining enzymes"/>
    <property type="match status" value="1"/>
</dbReference>
<keyword evidence="3" id="KW-0233">DNA recombination</keyword>
<dbReference type="Pfam" id="PF12167">
    <property type="entry name" value="Arm-DNA-bind_2"/>
    <property type="match status" value="1"/>
</dbReference>
<protein>
    <submittedName>
        <fullName evidence="7">Tyrosine-type recombinase/integrase</fullName>
    </submittedName>
</protein>
<dbReference type="CDD" id="cd00796">
    <property type="entry name" value="INT_Rci_Hp1_C"/>
    <property type="match status" value="1"/>
</dbReference>
<evidence type="ECO:0000313" key="8">
    <source>
        <dbReference type="Proteomes" id="UP000757435"/>
    </source>
</evidence>
<comment type="caution">
    <text evidence="7">The sequence shown here is derived from an EMBL/GenBank/DDBJ whole genome shotgun (WGS) entry which is preliminary data.</text>
</comment>
<evidence type="ECO:0000256" key="4">
    <source>
        <dbReference type="PROSITE-ProRule" id="PRU01248"/>
    </source>
</evidence>
<name>A0A951QEG6_9CYAN</name>
<dbReference type="InterPro" id="IPR044068">
    <property type="entry name" value="CB"/>
</dbReference>
<evidence type="ECO:0000256" key="3">
    <source>
        <dbReference type="ARBA" id="ARBA00023172"/>
    </source>
</evidence>
<dbReference type="Gene3D" id="1.10.150.130">
    <property type="match status" value="1"/>
</dbReference>
<feature type="domain" description="Tyr recombinase" evidence="5">
    <location>
        <begin position="183"/>
        <end position="372"/>
    </location>
</feature>
<dbReference type="PROSITE" id="PS51898">
    <property type="entry name" value="TYR_RECOMBINASE"/>
    <property type="match status" value="1"/>
</dbReference>
<evidence type="ECO:0000256" key="2">
    <source>
        <dbReference type="ARBA" id="ARBA00023125"/>
    </source>
</evidence>
<dbReference type="InterPro" id="IPR050090">
    <property type="entry name" value="Tyrosine_recombinase_XerCD"/>
</dbReference>
<dbReference type="PROSITE" id="PS51900">
    <property type="entry name" value="CB"/>
    <property type="match status" value="1"/>
</dbReference>
<dbReference type="Pfam" id="PF00589">
    <property type="entry name" value="Phage_integrase"/>
    <property type="match status" value="1"/>
</dbReference>
<evidence type="ECO:0000259" key="6">
    <source>
        <dbReference type="PROSITE" id="PS51900"/>
    </source>
</evidence>
<proteinExistence type="inferred from homology"/>
<comment type="similarity">
    <text evidence="1">Belongs to the 'phage' integrase family.</text>
</comment>
<reference evidence="7" key="2">
    <citation type="journal article" date="2022" name="Microbiol. Resour. Announc.">
        <title>Metagenome Sequencing to Explore Phylogenomics of Terrestrial Cyanobacteria.</title>
        <authorList>
            <person name="Ward R.D."/>
            <person name="Stajich J.E."/>
            <person name="Johansen J.R."/>
            <person name="Huntemann M."/>
            <person name="Clum A."/>
            <person name="Foster B."/>
            <person name="Foster B."/>
            <person name="Roux S."/>
            <person name="Palaniappan K."/>
            <person name="Varghese N."/>
            <person name="Mukherjee S."/>
            <person name="Reddy T.B.K."/>
            <person name="Daum C."/>
            <person name="Copeland A."/>
            <person name="Chen I.A."/>
            <person name="Ivanova N.N."/>
            <person name="Kyrpides N.C."/>
            <person name="Shapiro N."/>
            <person name="Eloe-Fadrosh E.A."/>
            <person name="Pietrasiak N."/>
        </authorList>
    </citation>
    <scope>NUCLEOTIDE SEQUENCE</scope>
    <source>
        <strain evidence="7">UHER 2000/2452</strain>
    </source>
</reference>
<keyword evidence="2 4" id="KW-0238">DNA-binding</keyword>